<organism evidence="6 7">
    <name type="scientific">Candidatus Scatomorpha intestinigallinarum</name>
    <dbReference type="NCBI Taxonomy" id="2840923"/>
    <lineage>
        <taxon>Bacteria</taxon>
        <taxon>Bacillati</taxon>
        <taxon>Bacillota</taxon>
        <taxon>Clostridia</taxon>
        <taxon>Eubacteriales</taxon>
        <taxon>Candidatus Scatomorpha</taxon>
    </lineage>
</organism>
<reference evidence="6" key="2">
    <citation type="journal article" date="2021" name="PeerJ">
        <title>Extensive microbial diversity within the chicken gut microbiome revealed by metagenomics and culture.</title>
        <authorList>
            <person name="Gilroy R."/>
            <person name="Ravi A."/>
            <person name="Getino M."/>
            <person name="Pursley I."/>
            <person name="Horton D.L."/>
            <person name="Alikhan N.F."/>
            <person name="Baker D."/>
            <person name="Gharbi K."/>
            <person name="Hall N."/>
            <person name="Watson M."/>
            <person name="Adriaenssens E.M."/>
            <person name="Foster-Nyarko E."/>
            <person name="Jarju S."/>
            <person name="Secka A."/>
            <person name="Antonio M."/>
            <person name="Oren A."/>
            <person name="Chaudhuri R.R."/>
            <person name="La Ragione R."/>
            <person name="Hildebrand F."/>
            <person name="Pallen M.J."/>
        </authorList>
    </citation>
    <scope>NUCLEOTIDE SEQUENCE</scope>
    <source>
        <strain evidence="6">ChiGjej3B3-7149</strain>
    </source>
</reference>
<dbReference type="SUPFAM" id="SSF53474">
    <property type="entry name" value="alpha/beta-Hydrolases"/>
    <property type="match status" value="1"/>
</dbReference>
<evidence type="ECO:0000259" key="5">
    <source>
        <dbReference type="Pfam" id="PF07859"/>
    </source>
</evidence>
<protein>
    <submittedName>
        <fullName evidence="6">Alpha/beta hydrolase</fullName>
    </submittedName>
</protein>
<dbReference type="InterPro" id="IPR033140">
    <property type="entry name" value="Lipase_GDXG_put_SER_AS"/>
</dbReference>
<dbReference type="Gene3D" id="3.40.50.1820">
    <property type="entry name" value="alpha/beta hydrolase"/>
    <property type="match status" value="1"/>
</dbReference>
<keyword evidence="2 6" id="KW-0378">Hydrolase</keyword>
<name>A0A9D1J0F0_9FIRM</name>
<accession>A0A9D1J0F0</accession>
<reference evidence="6" key="1">
    <citation type="submission" date="2020-10" db="EMBL/GenBank/DDBJ databases">
        <authorList>
            <person name="Gilroy R."/>
        </authorList>
    </citation>
    <scope>NUCLEOTIDE SEQUENCE</scope>
    <source>
        <strain evidence="6">ChiGjej3B3-7149</strain>
    </source>
</reference>
<sequence>MRLLKAVHSMGEPESFTPEDLEKQRRSQDALGNMAASMSGLVWEPFTLAGMDAAWMRLSREHRRRRVILYCHGGGYTSGGLGFSKVLASKLTRATGMDTLAFDYRLAPEHPYPAAVEDALTAWGHLESLGIAPGDIVLAGDSAGGNLALVLCLKLREAGRGLPGALLLMSPWTDMTASGESLRGRAGIDPVLTPEYMYAVREAYAGGLDPSDCLLSPLFADFAGFPPALIQVGTHEILYSDAERLAERMLEAGADCRLEVWENMWHDFQMYPSKTASNAIQNMAHFLLEVL</sequence>
<evidence type="ECO:0000313" key="7">
    <source>
        <dbReference type="Proteomes" id="UP000824238"/>
    </source>
</evidence>
<dbReference type="InterPro" id="IPR013094">
    <property type="entry name" value="AB_hydrolase_3"/>
</dbReference>
<gene>
    <name evidence="6" type="ORF">IAD36_09930</name>
</gene>
<evidence type="ECO:0000256" key="1">
    <source>
        <dbReference type="ARBA" id="ARBA00010515"/>
    </source>
</evidence>
<feature type="active site" evidence="3">
    <location>
        <position position="142"/>
    </location>
</feature>
<dbReference type="GO" id="GO:0004806">
    <property type="term" value="F:triacylglycerol lipase activity"/>
    <property type="evidence" value="ECO:0007669"/>
    <property type="project" value="TreeGrafter"/>
</dbReference>
<feature type="domain" description="Alpha/beta hydrolase fold-3" evidence="5">
    <location>
        <begin position="68"/>
        <end position="269"/>
    </location>
</feature>
<evidence type="ECO:0000256" key="4">
    <source>
        <dbReference type="SAM" id="MobiDB-lite"/>
    </source>
</evidence>
<dbReference type="PANTHER" id="PTHR48081:SF30">
    <property type="entry name" value="ACETYL-HYDROLASE LIPR-RELATED"/>
    <property type="match status" value="1"/>
</dbReference>
<feature type="region of interest" description="Disordered" evidence="4">
    <location>
        <begin position="1"/>
        <end position="22"/>
    </location>
</feature>
<dbReference type="PROSITE" id="PS01174">
    <property type="entry name" value="LIPASE_GDXG_SER"/>
    <property type="match status" value="1"/>
</dbReference>
<comment type="caution">
    <text evidence="6">The sequence shown here is derived from an EMBL/GenBank/DDBJ whole genome shotgun (WGS) entry which is preliminary data.</text>
</comment>
<comment type="similarity">
    <text evidence="1">Belongs to the 'GDXG' lipolytic enzyme family.</text>
</comment>
<dbReference type="Proteomes" id="UP000824238">
    <property type="component" value="Unassembled WGS sequence"/>
</dbReference>
<dbReference type="InterPro" id="IPR029058">
    <property type="entry name" value="AB_hydrolase_fold"/>
</dbReference>
<evidence type="ECO:0000256" key="2">
    <source>
        <dbReference type="ARBA" id="ARBA00022801"/>
    </source>
</evidence>
<proteinExistence type="inferred from homology"/>
<dbReference type="PANTHER" id="PTHR48081">
    <property type="entry name" value="AB HYDROLASE SUPERFAMILY PROTEIN C4A8.06C"/>
    <property type="match status" value="1"/>
</dbReference>
<dbReference type="AlphaFoldDB" id="A0A9D1J0F0"/>
<evidence type="ECO:0000256" key="3">
    <source>
        <dbReference type="PROSITE-ProRule" id="PRU10038"/>
    </source>
</evidence>
<dbReference type="InterPro" id="IPR050300">
    <property type="entry name" value="GDXG_lipolytic_enzyme"/>
</dbReference>
<dbReference type="Pfam" id="PF07859">
    <property type="entry name" value="Abhydrolase_3"/>
    <property type="match status" value="1"/>
</dbReference>
<evidence type="ECO:0000313" key="6">
    <source>
        <dbReference type="EMBL" id="HIR55899.1"/>
    </source>
</evidence>
<dbReference type="EMBL" id="DVHH01000239">
    <property type="protein sequence ID" value="HIR55899.1"/>
    <property type="molecule type" value="Genomic_DNA"/>
</dbReference>